<dbReference type="EMBL" id="JBHSGF010000004">
    <property type="protein sequence ID" value="MFC4555060.1"/>
    <property type="molecule type" value="Genomic_DNA"/>
</dbReference>
<keyword evidence="2" id="KW-0489">Methyltransferase</keyword>
<gene>
    <name evidence="2" type="ORF">ACFO3F_07350</name>
</gene>
<dbReference type="CDD" id="cd02440">
    <property type="entry name" value="AdoMet_MTases"/>
    <property type="match status" value="1"/>
</dbReference>
<evidence type="ECO:0000259" key="1">
    <source>
        <dbReference type="Pfam" id="PF08242"/>
    </source>
</evidence>
<dbReference type="InterPro" id="IPR013217">
    <property type="entry name" value="Methyltransf_12"/>
</dbReference>
<evidence type="ECO:0000313" key="3">
    <source>
        <dbReference type="Proteomes" id="UP001595955"/>
    </source>
</evidence>
<sequence length="239" mass="26411">MSRLDDDQLAAFDTDYMDAARWRPIDAGLARFPPDLRFLDLGGGNGRFADRLLERYPRATAVVADNASVLLGQNTAHPRKRTVAVDAMGLPTADLGRFDVVFVNWLLHHLVVTGDYTATRRTIARTLGDLRWLLRPGGRVSVYENLYDGVAHHNAPGRLIFAATSMRRAAPLTRRLGANTAGVGVCFQSGAAWRELAADAGYAVESFTPDTPWAVSRPKRVGLTIRSVRCGHFWLRPRD</sequence>
<proteinExistence type="predicted"/>
<protein>
    <submittedName>
        <fullName evidence="2">Class I SAM-dependent methyltransferase</fullName>
    </submittedName>
</protein>
<reference evidence="3" key="1">
    <citation type="journal article" date="2019" name="Int. J. Syst. Evol. Microbiol.">
        <title>The Global Catalogue of Microorganisms (GCM) 10K type strain sequencing project: providing services to taxonomists for standard genome sequencing and annotation.</title>
        <authorList>
            <consortium name="The Broad Institute Genomics Platform"/>
            <consortium name="The Broad Institute Genome Sequencing Center for Infectious Disease"/>
            <person name="Wu L."/>
            <person name="Ma J."/>
        </authorList>
    </citation>
    <scope>NUCLEOTIDE SEQUENCE [LARGE SCALE GENOMIC DNA]</scope>
    <source>
        <strain evidence="3">JCM 3369</strain>
    </source>
</reference>
<keyword evidence="2" id="KW-0808">Transferase</keyword>
<evidence type="ECO:0000313" key="2">
    <source>
        <dbReference type="EMBL" id="MFC4555060.1"/>
    </source>
</evidence>
<dbReference type="Proteomes" id="UP001595955">
    <property type="component" value="Unassembled WGS sequence"/>
</dbReference>
<dbReference type="GO" id="GO:0032259">
    <property type="term" value="P:methylation"/>
    <property type="evidence" value="ECO:0007669"/>
    <property type="project" value="UniProtKB-KW"/>
</dbReference>
<dbReference type="Pfam" id="PF08242">
    <property type="entry name" value="Methyltransf_12"/>
    <property type="match status" value="1"/>
</dbReference>
<dbReference type="InterPro" id="IPR029063">
    <property type="entry name" value="SAM-dependent_MTases_sf"/>
</dbReference>
<comment type="caution">
    <text evidence="2">The sequence shown here is derived from an EMBL/GenBank/DDBJ whole genome shotgun (WGS) entry which is preliminary data.</text>
</comment>
<dbReference type="SUPFAM" id="SSF53335">
    <property type="entry name" value="S-adenosyl-L-methionine-dependent methyltransferases"/>
    <property type="match status" value="1"/>
</dbReference>
<keyword evidence="3" id="KW-1185">Reference proteome</keyword>
<dbReference type="GO" id="GO:0008168">
    <property type="term" value="F:methyltransferase activity"/>
    <property type="evidence" value="ECO:0007669"/>
    <property type="project" value="UniProtKB-KW"/>
</dbReference>
<dbReference type="RefSeq" id="WP_122824058.1">
    <property type="nucleotide sequence ID" value="NZ_CP033325.1"/>
</dbReference>
<dbReference type="Gene3D" id="3.40.50.150">
    <property type="entry name" value="Vaccinia Virus protein VP39"/>
    <property type="match status" value="1"/>
</dbReference>
<feature type="domain" description="Methyltransferase type 12" evidence="1">
    <location>
        <begin position="39"/>
        <end position="140"/>
    </location>
</feature>
<accession>A0ABV9DAJ8</accession>
<organism evidence="2 3">
    <name type="scientific">Georgenia faecalis</name>
    <dbReference type="NCBI Taxonomy" id="2483799"/>
    <lineage>
        <taxon>Bacteria</taxon>
        <taxon>Bacillati</taxon>
        <taxon>Actinomycetota</taxon>
        <taxon>Actinomycetes</taxon>
        <taxon>Micrococcales</taxon>
        <taxon>Bogoriellaceae</taxon>
        <taxon>Georgenia</taxon>
    </lineage>
</organism>
<name>A0ABV9DAJ8_9MICO</name>